<dbReference type="InterPro" id="IPR036956">
    <property type="entry name" value="Impact_N_sf"/>
</dbReference>
<dbReference type="PROSITE" id="PS00910">
    <property type="entry name" value="UPF0029"/>
    <property type="match status" value="1"/>
</dbReference>
<dbReference type="InterPro" id="IPR020568">
    <property type="entry name" value="Ribosomal_Su5_D2-typ_SF"/>
</dbReference>
<evidence type="ECO:0000313" key="3">
    <source>
        <dbReference type="EMBL" id="HGY39481.1"/>
    </source>
</evidence>
<dbReference type="InterPro" id="IPR020569">
    <property type="entry name" value="UPF0029_Impact_CS"/>
</dbReference>
<dbReference type="AlphaFoldDB" id="A0A7V4TGS2"/>
<accession>A0A7V4TGS2</accession>
<dbReference type="GO" id="GO:0005737">
    <property type="term" value="C:cytoplasm"/>
    <property type="evidence" value="ECO:0007669"/>
    <property type="project" value="TreeGrafter"/>
</dbReference>
<gene>
    <name evidence="3" type="ORF">ENW11_06750</name>
</gene>
<dbReference type="Pfam" id="PF01205">
    <property type="entry name" value="Impact_N"/>
    <property type="match status" value="1"/>
</dbReference>
<dbReference type="PANTHER" id="PTHR16301:SF20">
    <property type="entry name" value="IMPACT FAMILY MEMBER YIGZ"/>
    <property type="match status" value="1"/>
</dbReference>
<dbReference type="Gene3D" id="3.30.230.30">
    <property type="entry name" value="Impact, N-terminal domain"/>
    <property type="match status" value="1"/>
</dbReference>
<evidence type="ECO:0000256" key="1">
    <source>
        <dbReference type="ARBA" id="ARBA00007665"/>
    </source>
</evidence>
<comment type="caution">
    <text evidence="3">The sequence shown here is derived from an EMBL/GenBank/DDBJ whole genome shotgun (WGS) entry which is preliminary data.</text>
</comment>
<protein>
    <submittedName>
        <fullName evidence="3">YigZ family protein</fullName>
    </submittedName>
</protein>
<name>A0A7V4TGS2_9BACT</name>
<feature type="domain" description="Impact N-terminal" evidence="2">
    <location>
        <begin position="21"/>
        <end position="125"/>
    </location>
</feature>
<organism evidence="3">
    <name type="scientific">Candidatus Caldatribacterium saccharofermentans</name>
    <dbReference type="NCBI Taxonomy" id="1454753"/>
    <lineage>
        <taxon>Bacteria</taxon>
        <taxon>Pseudomonadati</taxon>
        <taxon>Atribacterota</taxon>
        <taxon>Atribacteria</taxon>
        <taxon>Atribacterales</taxon>
        <taxon>Candidatus Caldatribacteriaceae</taxon>
        <taxon>Candidatus Caldatribacterium</taxon>
    </lineage>
</organism>
<comment type="similarity">
    <text evidence="1">Belongs to the IMPACT family.</text>
</comment>
<dbReference type="PANTHER" id="PTHR16301">
    <property type="entry name" value="IMPACT-RELATED"/>
    <property type="match status" value="1"/>
</dbReference>
<dbReference type="InterPro" id="IPR001498">
    <property type="entry name" value="Impact_N"/>
</dbReference>
<dbReference type="GO" id="GO:0006446">
    <property type="term" value="P:regulation of translational initiation"/>
    <property type="evidence" value="ECO:0007669"/>
    <property type="project" value="TreeGrafter"/>
</dbReference>
<proteinExistence type="inferred from homology"/>
<dbReference type="SUPFAM" id="SSF54211">
    <property type="entry name" value="Ribosomal protein S5 domain 2-like"/>
    <property type="match status" value="1"/>
</dbReference>
<dbReference type="InterPro" id="IPR023582">
    <property type="entry name" value="Impact"/>
</dbReference>
<reference evidence="3" key="1">
    <citation type="journal article" date="2020" name="mSystems">
        <title>Genome- and Community-Level Interaction Insights into Carbon Utilization and Element Cycling Functions of Hydrothermarchaeota in Hydrothermal Sediment.</title>
        <authorList>
            <person name="Zhou Z."/>
            <person name="Liu Y."/>
            <person name="Xu W."/>
            <person name="Pan J."/>
            <person name="Luo Z.H."/>
            <person name="Li M."/>
        </authorList>
    </citation>
    <scope>NUCLEOTIDE SEQUENCE [LARGE SCALE GENOMIC DNA]</scope>
    <source>
        <strain evidence="3">SpSt-82</strain>
    </source>
</reference>
<dbReference type="EMBL" id="DTIY01000043">
    <property type="protein sequence ID" value="HGY39481.1"/>
    <property type="molecule type" value="Genomic_DNA"/>
</dbReference>
<sequence length="206" mass="23286">MSGKALFTIKTEALWELSREKSRFVAMSFRLFHPEESREKLKRAMGCCPQATHYVYAFRCGPQGEKEYASDGGEPKGSAGWPVLGVLRRFAVTNSMVVVARYFGGKKLGIRGLIGAYGDAATKVLEASGLIPYVQEERITVTTEPQAFELFVHRLLQYLKTKERLKTERARCEVSFTIPKSQEDALFGFLERERLRGTVKCFTRGE</sequence>
<evidence type="ECO:0000259" key="2">
    <source>
        <dbReference type="Pfam" id="PF01205"/>
    </source>
</evidence>